<keyword evidence="6" id="KW-1185">Reference proteome</keyword>
<dbReference type="PANTHER" id="PTHR42827:SF1">
    <property type="entry name" value="IRON-SULFUR CLUSTER-BINDING PROTEIN"/>
    <property type="match status" value="1"/>
</dbReference>
<keyword evidence="3" id="KW-0411">Iron-sulfur</keyword>
<dbReference type="RefSeq" id="WP_281837489.1">
    <property type="nucleotide sequence ID" value="NZ_BSDY01000025.1"/>
</dbReference>
<dbReference type="AlphaFoldDB" id="A0A9W6LPB0"/>
<dbReference type="PROSITE" id="PS51379">
    <property type="entry name" value="4FE4S_FER_2"/>
    <property type="match status" value="1"/>
</dbReference>
<dbReference type="Gene3D" id="3.30.70.20">
    <property type="match status" value="1"/>
</dbReference>
<accession>A0A9W6LPB0</accession>
<proteinExistence type="predicted"/>
<keyword evidence="2" id="KW-0408">Iron</keyword>
<dbReference type="GO" id="GO:0046872">
    <property type="term" value="F:metal ion binding"/>
    <property type="evidence" value="ECO:0007669"/>
    <property type="project" value="UniProtKB-KW"/>
</dbReference>
<dbReference type="EMBL" id="BSDY01000025">
    <property type="protein sequence ID" value="GLI57814.1"/>
    <property type="molecule type" value="Genomic_DNA"/>
</dbReference>
<name>A0A9W6LPB0_9FUSO</name>
<dbReference type="Proteomes" id="UP001144471">
    <property type="component" value="Unassembled WGS sequence"/>
</dbReference>
<dbReference type="PROSITE" id="PS00198">
    <property type="entry name" value="4FE4S_FER_1"/>
    <property type="match status" value="1"/>
</dbReference>
<dbReference type="GO" id="GO:0051536">
    <property type="term" value="F:iron-sulfur cluster binding"/>
    <property type="evidence" value="ECO:0007669"/>
    <property type="project" value="UniProtKB-KW"/>
</dbReference>
<organism evidence="5 6">
    <name type="scientific">Propionigenium maris DSM 9537</name>
    <dbReference type="NCBI Taxonomy" id="1123000"/>
    <lineage>
        <taxon>Bacteria</taxon>
        <taxon>Fusobacteriati</taxon>
        <taxon>Fusobacteriota</taxon>
        <taxon>Fusobacteriia</taxon>
        <taxon>Fusobacteriales</taxon>
        <taxon>Fusobacteriaceae</taxon>
        <taxon>Propionigenium</taxon>
    </lineage>
</organism>
<dbReference type="InterPro" id="IPR017900">
    <property type="entry name" value="4Fe4S_Fe_S_CS"/>
</dbReference>
<keyword evidence="1" id="KW-0479">Metal-binding</keyword>
<reference evidence="5" key="1">
    <citation type="submission" date="2022-12" db="EMBL/GenBank/DDBJ databases">
        <title>Reference genome sequencing for broad-spectrum identification of bacterial and archaeal isolates by mass spectrometry.</title>
        <authorList>
            <person name="Sekiguchi Y."/>
            <person name="Tourlousse D.M."/>
        </authorList>
    </citation>
    <scope>NUCLEOTIDE SEQUENCE</scope>
    <source>
        <strain evidence="5">10succ1</strain>
    </source>
</reference>
<protein>
    <recommendedName>
        <fullName evidence="4">4Fe-4S ferredoxin-type domain-containing protein</fullName>
    </recommendedName>
</protein>
<gene>
    <name evidence="5" type="ORF">PM10SUCC1_33280</name>
</gene>
<evidence type="ECO:0000313" key="6">
    <source>
        <dbReference type="Proteomes" id="UP001144471"/>
    </source>
</evidence>
<dbReference type="InterPro" id="IPR017896">
    <property type="entry name" value="4Fe4S_Fe-S-bd"/>
</dbReference>
<feature type="domain" description="4Fe-4S ferredoxin-type" evidence="4">
    <location>
        <begin position="341"/>
        <end position="371"/>
    </location>
</feature>
<sequence>MKQPRKEVIDQLIKTKTSDKWVKRDLETMAVLTEIIEAAEVDTELHETLKREYEPYLRSIKAGTMDLWREKYKSMVNVEKYWKKGYMLRWDKETCLCKPSPINEGKEFTDNNHMYNILDQEEMDVSYEFEPIWGEPDAWGPNFMVGYIMPKMEVSTGDFYSYVVRIIRDKIGMQQEEMAEHEIPASPEKEMDMVKLKAEIKEKAHELGFGVVGFTKVDRRFLGNGDDEVAPYQNIVILGMEMDHEEVEEIPNPGIETGEQFVMKIYANAGEGSHELAEFIRSKGWKAHPRVSLDGEVKFAHHAVNAGVANFGTCANTITKEYGPRLRYAAVVFEADVEPDTPKDFNVEEFCSRCRMCQKSCPTKAIPKEAIRIRGAMRRRLNDKKCFASMIGLHNDCGFCIKVCPIHKFGFDKAMDAIPSYYSYNLD</sequence>
<dbReference type="SUPFAM" id="SSF54862">
    <property type="entry name" value="4Fe-4S ferredoxins"/>
    <property type="match status" value="1"/>
</dbReference>
<dbReference type="PANTHER" id="PTHR42827">
    <property type="entry name" value="IRON-SULFUR CLUSTER-BINDING PROTEIN-RELATED"/>
    <property type="match status" value="1"/>
</dbReference>
<evidence type="ECO:0000256" key="1">
    <source>
        <dbReference type="ARBA" id="ARBA00022723"/>
    </source>
</evidence>
<evidence type="ECO:0000256" key="3">
    <source>
        <dbReference type="ARBA" id="ARBA00023014"/>
    </source>
</evidence>
<evidence type="ECO:0000256" key="2">
    <source>
        <dbReference type="ARBA" id="ARBA00023004"/>
    </source>
</evidence>
<evidence type="ECO:0000313" key="5">
    <source>
        <dbReference type="EMBL" id="GLI57814.1"/>
    </source>
</evidence>
<evidence type="ECO:0000259" key="4">
    <source>
        <dbReference type="PROSITE" id="PS51379"/>
    </source>
</evidence>
<comment type="caution">
    <text evidence="5">The sequence shown here is derived from an EMBL/GenBank/DDBJ whole genome shotgun (WGS) entry which is preliminary data.</text>
</comment>